<keyword evidence="12" id="KW-1185">Reference proteome</keyword>
<evidence type="ECO:0000256" key="4">
    <source>
        <dbReference type="ARBA" id="ARBA00022729"/>
    </source>
</evidence>
<keyword evidence="5" id="KW-0472">Membrane</keyword>
<dbReference type="Proteomes" id="UP000285146">
    <property type="component" value="Unassembled WGS sequence"/>
</dbReference>
<evidence type="ECO:0000256" key="1">
    <source>
        <dbReference type="ARBA" id="ARBA00004609"/>
    </source>
</evidence>
<evidence type="ECO:0000256" key="5">
    <source>
        <dbReference type="ARBA" id="ARBA00023136"/>
    </source>
</evidence>
<reference evidence="11 12" key="1">
    <citation type="submission" date="2015-09" db="EMBL/GenBank/DDBJ databases">
        <title>Host preference determinants of Valsa canker pathogens revealed by comparative genomics.</title>
        <authorList>
            <person name="Yin Z."/>
            <person name="Huang L."/>
        </authorList>
    </citation>
    <scope>NUCLEOTIDE SEQUENCE [LARGE SCALE GENOMIC DNA]</scope>
    <source>
        <strain evidence="11 12">SXYLt</strain>
    </source>
</reference>
<keyword evidence="4 9" id="KW-0732">Signal</keyword>
<dbReference type="OrthoDB" id="2146436at2759"/>
<comment type="subcellular location">
    <subcellularLocation>
        <location evidence="1">Cell membrane</location>
        <topology evidence="1">Lipid-anchor</topology>
        <topology evidence="1">GPI-anchor</topology>
    </subcellularLocation>
</comment>
<dbReference type="InParanoid" id="A0A423XAS0"/>
<dbReference type="PANTHER" id="PTHR34992:SF1">
    <property type="entry name" value="COPPER ACQUISITION FACTOR BIM1-LIKE DOMAIN-CONTAINING PROTEIN"/>
    <property type="match status" value="1"/>
</dbReference>
<feature type="signal peptide" evidence="9">
    <location>
        <begin position="1"/>
        <end position="16"/>
    </location>
</feature>
<proteinExistence type="predicted"/>
<keyword evidence="3" id="KW-0336">GPI-anchor</keyword>
<feature type="chain" id="PRO_5019114332" description="Copper acquisition factor BIM1-like domain-containing protein" evidence="9">
    <location>
        <begin position="17"/>
        <end position="227"/>
    </location>
</feature>
<evidence type="ECO:0000313" key="11">
    <source>
        <dbReference type="EMBL" id="ROW13023.1"/>
    </source>
</evidence>
<dbReference type="EMBL" id="LKEB01000022">
    <property type="protein sequence ID" value="ROW13023.1"/>
    <property type="molecule type" value="Genomic_DNA"/>
</dbReference>
<evidence type="ECO:0000259" key="10">
    <source>
        <dbReference type="Pfam" id="PF20238"/>
    </source>
</evidence>
<gene>
    <name evidence="11" type="ORF">VPNG_05903</name>
</gene>
<keyword evidence="7" id="KW-0449">Lipoprotein</keyword>
<organism evidence="11 12">
    <name type="scientific">Cytospora leucostoma</name>
    <dbReference type="NCBI Taxonomy" id="1230097"/>
    <lineage>
        <taxon>Eukaryota</taxon>
        <taxon>Fungi</taxon>
        <taxon>Dikarya</taxon>
        <taxon>Ascomycota</taxon>
        <taxon>Pezizomycotina</taxon>
        <taxon>Sordariomycetes</taxon>
        <taxon>Sordariomycetidae</taxon>
        <taxon>Diaporthales</taxon>
        <taxon>Cytosporaceae</taxon>
        <taxon>Cytospora</taxon>
    </lineage>
</organism>
<dbReference type="InterPro" id="IPR046936">
    <property type="entry name" value="BIM1-like"/>
</dbReference>
<protein>
    <recommendedName>
        <fullName evidence="10">Copper acquisition factor BIM1-like domain-containing protein</fullName>
    </recommendedName>
</protein>
<evidence type="ECO:0000256" key="6">
    <source>
        <dbReference type="ARBA" id="ARBA00023180"/>
    </source>
</evidence>
<keyword evidence="6" id="KW-0325">Glycoprotein</keyword>
<comment type="caution">
    <text evidence="11">The sequence shown here is derived from an EMBL/GenBank/DDBJ whole genome shotgun (WGS) entry which is preliminary data.</text>
</comment>
<accession>A0A423XAS0</accession>
<feature type="region of interest" description="Disordered" evidence="8">
    <location>
        <begin position="171"/>
        <end position="196"/>
    </location>
</feature>
<dbReference type="InterPro" id="IPR046530">
    <property type="entry name" value="BIM1-like_dom"/>
</dbReference>
<evidence type="ECO:0000256" key="2">
    <source>
        <dbReference type="ARBA" id="ARBA00022475"/>
    </source>
</evidence>
<evidence type="ECO:0000256" key="9">
    <source>
        <dbReference type="SAM" id="SignalP"/>
    </source>
</evidence>
<dbReference type="Pfam" id="PF20238">
    <property type="entry name" value="BIM1-like_dom"/>
    <property type="match status" value="1"/>
</dbReference>
<evidence type="ECO:0000313" key="12">
    <source>
        <dbReference type="Proteomes" id="UP000285146"/>
    </source>
</evidence>
<keyword evidence="2" id="KW-1003">Cell membrane</keyword>
<dbReference type="CDD" id="cd21176">
    <property type="entry name" value="LPMO_auxiliary-like"/>
    <property type="match status" value="1"/>
</dbReference>
<dbReference type="GO" id="GO:0098552">
    <property type="term" value="C:side of membrane"/>
    <property type="evidence" value="ECO:0007669"/>
    <property type="project" value="UniProtKB-KW"/>
</dbReference>
<sequence length="227" mass="22648">MLSLKLLLLLPALAAAHFNLKAPTAVGPFDEDKESSSPCGGPTVDLGTDNLTDFHVGGEPIAVFLGHVSASWLFRATLNSSAKSNWTKLYPIITQTGLGSYCQPAVTAPESWVGQQGFLGVVADAPDGLLYQCAAVNFVAGSGTQTDTCSNGSDVNAAFASDSSLSALVSTDSSATNGTSTDPSSSSTSGSSSSSGVAPALAPSMNGLAASMAVVTVASLLGAGLVL</sequence>
<feature type="domain" description="Copper acquisition factor BIM1-like" evidence="10">
    <location>
        <begin position="16"/>
        <end position="153"/>
    </location>
</feature>
<dbReference type="GO" id="GO:0005886">
    <property type="term" value="C:plasma membrane"/>
    <property type="evidence" value="ECO:0007669"/>
    <property type="project" value="UniProtKB-SubCell"/>
</dbReference>
<evidence type="ECO:0000256" key="3">
    <source>
        <dbReference type="ARBA" id="ARBA00022622"/>
    </source>
</evidence>
<name>A0A423XAS0_9PEZI</name>
<evidence type="ECO:0000256" key="8">
    <source>
        <dbReference type="SAM" id="MobiDB-lite"/>
    </source>
</evidence>
<evidence type="ECO:0000256" key="7">
    <source>
        <dbReference type="ARBA" id="ARBA00023288"/>
    </source>
</evidence>
<dbReference type="AlphaFoldDB" id="A0A423XAS0"/>
<dbReference type="PANTHER" id="PTHR34992">
    <property type="entry name" value="HYPHAL ANASTAMOSIS-7 PROTEIN"/>
    <property type="match status" value="1"/>
</dbReference>